<dbReference type="Proteomes" id="UP000031967">
    <property type="component" value="Unassembled WGS sequence"/>
</dbReference>
<keyword evidence="4 11" id="KW-0347">Helicase</keyword>
<dbReference type="CDD" id="cd17932">
    <property type="entry name" value="DEXQc_UvrD"/>
    <property type="match status" value="1"/>
</dbReference>
<comment type="catalytic activity">
    <reaction evidence="10">
        <text>ATP + H2O = ADP + phosphate + H(+)</text>
        <dbReference type="Rhea" id="RHEA:13065"/>
        <dbReference type="ChEBI" id="CHEBI:15377"/>
        <dbReference type="ChEBI" id="CHEBI:15378"/>
        <dbReference type="ChEBI" id="CHEBI:30616"/>
        <dbReference type="ChEBI" id="CHEBI:43474"/>
        <dbReference type="ChEBI" id="CHEBI:456216"/>
        <dbReference type="EC" id="5.6.2.4"/>
    </reaction>
</comment>
<dbReference type="PANTHER" id="PTHR11070">
    <property type="entry name" value="UVRD / RECB / PCRA DNA HELICASE FAMILY MEMBER"/>
    <property type="match status" value="1"/>
</dbReference>
<dbReference type="InterPro" id="IPR027417">
    <property type="entry name" value="P-loop_NTPase"/>
</dbReference>
<keyword evidence="3 11" id="KW-0378">Hydrolase</keyword>
<dbReference type="PROSITE" id="PS51198">
    <property type="entry name" value="UVRD_HELICASE_ATP_BIND"/>
    <property type="match status" value="1"/>
</dbReference>
<name>A0ABR5ABC4_9BACL</name>
<dbReference type="Pfam" id="PF00580">
    <property type="entry name" value="UvrD-helicase"/>
    <property type="match status" value="1"/>
</dbReference>
<evidence type="ECO:0000259" key="12">
    <source>
        <dbReference type="PROSITE" id="PS51198"/>
    </source>
</evidence>
<dbReference type="EC" id="5.6.2.4" evidence="9"/>
<organism evidence="14 15">
    <name type="scientific">Gordoniibacillus kamchatkensis</name>
    <dbReference type="NCBI Taxonomy" id="1590651"/>
    <lineage>
        <taxon>Bacteria</taxon>
        <taxon>Bacillati</taxon>
        <taxon>Bacillota</taxon>
        <taxon>Bacilli</taxon>
        <taxon>Bacillales</taxon>
        <taxon>Paenibacillaceae</taxon>
        <taxon>Gordoniibacillus</taxon>
    </lineage>
</organism>
<dbReference type="InterPro" id="IPR014017">
    <property type="entry name" value="DNA_helicase_UvrD-like_C"/>
</dbReference>
<keyword evidence="6" id="KW-0238">DNA-binding</keyword>
<dbReference type="RefSeq" id="WP_041051810.1">
    <property type="nucleotide sequence ID" value="NZ_JXAK01000074.1"/>
</dbReference>
<feature type="domain" description="UvrD-like helicase C-terminal" evidence="13">
    <location>
        <begin position="297"/>
        <end position="565"/>
    </location>
</feature>
<dbReference type="Gene3D" id="1.10.10.160">
    <property type="match status" value="1"/>
</dbReference>
<dbReference type="InterPro" id="IPR013986">
    <property type="entry name" value="DExx_box_DNA_helicase_dom_sf"/>
</dbReference>
<evidence type="ECO:0000256" key="3">
    <source>
        <dbReference type="ARBA" id="ARBA00022801"/>
    </source>
</evidence>
<evidence type="ECO:0000256" key="9">
    <source>
        <dbReference type="ARBA" id="ARBA00034808"/>
    </source>
</evidence>
<sequence length="643" mass="74737">MQYKEAIKRNIELLTDVQKEAASWDEGPLLVLAGPGSGKTRVLTLRIARLLVESSDDNFRILGLTFTNKAADEMRTRIRELIPGMDKRLYLGTFHSFCAEVLRNHGSHVGVKPDFTIYSENEDLDEIVSEVYSYLLRQGKINPLNVSKVLPIIQYLKSRLILPESDLSSYISNIEDRQAIEMIYMNYEQKLKDLNALDFNSLIMKSYELFRKYPFVAKHYRTIYPYICIDEFQDTNQGQYNLVRSLTLGKHNNLFIVADDDQVIYQWNGASASRVEEFRKDFNAQVIQLPENFRCPPEVVQLANNLILYNVNRSKDKKPLLAKKPIQDSFEVNLEYFPDYPTEADWVAEIIQETYALNQNKTVAVIARNRKLIQPIFEKLKANEIPVVIGQRKNEFESTQLSWVHFILRLAHKRNDKKFLNKVVSNFSLLTESTLNAEEIIAWSKATDGDYLRGFLIAVQKGILTDGHLLKSLEFDLVEGKDFFRFIEVCFGWLDEHMDISQNKEDVLYYDEKRVWDDLQSSLLSRYDREELTLGMFLQELDLLSKEAEPDGSTVQCLTIHASKGKEFDFVYLVGMVEDELPSFQSKKKGDHSIEMEEERRNCFVAITRAKEILTMTYSERYNGWVKQPSRFLYEMGVLQQND</sequence>
<reference evidence="14 15" key="1">
    <citation type="submission" date="2014-12" db="EMBL/GenBank/DDBJ databases">
        <title>Draft genome sequence of Paenibacillus kamchatkensis strain B-2647.</title>
        <authorList>
            <person name="Karlyshev A.V."/>
            <person name="Kudryashova E.B."/>
        </authorList>
    </citation>
    <scope>NUCLEOTIDE SEQUENCE [LARGE SCALE GENOMIC DNA]</scope>
    <source>
        <strain evidence="14 15">VKM B-2647</strain>
    </source>
</reference>
<proteinExistence type="inferred from homology"/>
<keyword evidence="5 11" id="KW-0067">ATP-binding</keyword>
<comment type="similarity">
    <text evidence="1">Belongs to the helicase family. UvrD subfamily.</text>
</comment>
<evidence type="ECO:0000256" key="11">
    <source>
        <dbReference type="PROSITE-ProRule" id="PRU00560"/>
    </source>
</evidence>
<dbReference type="Pfam" id="PF13361">
    <property type="entry name" value="UvrD_C"/>
    <property type="match status" value="2"/>
</dbReference>
<evidence type="ECO:0000259" key="13">
    <source>
        <dbReference type="PROSITE" id="PS51217"/>
    </source>
</evidence>
<dbReference type="InterPro" id="IPR000212">
    <property type="entry name" value="DNA_helicase_UvrD/REP"/>
</dbReference>
<evidence type="ECO:0000313" key="14">
    <source>
        <dbReference type="EMBL" id="KIL38138.1"/>
    </source>
</evidence>
<evidence type="ECO:0000256" key="1">
    <source>
        <dbReference type="ARBA" id="ARBA00009922"/>
    </source>
</evidence>
<keyword evidence="7" id="KW-0413">Isomerase</keyword>
<keyword evidence="15" id="KW-1185">Reference proteome</keyword>
<evidence type="ECO:0000256" key="10">
    <source>
        <dbReference type="ARBA" id="ARBA00048988"/>
    </source>
</evidence>
<evidence type="ECO:0000313" key="15">
    <source>
        <dbReference type="Proteomes" id="UP000031967"/>
    </source>
</evidence>
<dbReference type="PANTHER" id="PTHR11070:SF2">
    <property type="entry name" value="ATP-DEPENDENT DNA HELICASE SRS2"/>
    <property type="match status" value="1"/>
</dbReference>
<dbReference type="EMBL" id="JXAK01000074">
    <property type="protein sequence ID" value="KIL38138.1"/>
    <property type="molecule type" value="Genomic_DNA"/>
</dbReference>
<dbReference type="SUPFAM" id="SSF52540">
    <property type="entry name" value="P-loop containing nucleoside triphosphate hydrolases"/>
    <property type="match status" value="1"/>
</dbReference>
<evidence type="ECO:0000256" key="2">
    <source>
        <dbReference type="ARBA" id="ARBA00022741"/>
    </source>
</evidence>
<evidence type="ECO:0000256" key="7">
    <source>
        <dbReference type="ARBA" id="ARBA00023235"/>
    </source>
</evidence>
<comment type="catalytic activity">
    <reaction evidence="8">
        <text>Couples ATP hydrolysis with the unwinding of duplex DNA by translocating in the 3'-5' direction.</text>
        <dbReference type="EC" id="5.6.2.4"/>
    </reaction>
</comment>
<evidence type="ECO:0000256" key="5">
    <source>
        <dbReference type="ARBA" id="ARBA00022840"/>
    </source>
</evidence>
<evidence type="ECO:0000256" key="4">
    <source>
        <dbReference type="ARBA" id="ARBA00022806"/>
    </source>
</evidence>
<accession>A0ABR5ABC4</accession>
<dbReference type="PROSITE" id="PS51217">
    <property type="entry name" value="UVRD_HELICASE_CTER"/>
    <property type="match status" value="1"/>
</dbReference>
<evidence type="ECO:0000256" key="8">
    <source>
        <dbReference type="ARBA" id="ARBA00034617"/>
    </source>
</evidence>
<feature type="domain" description="UvrD-like helicase ATP-binding" evidence="12">
    <location>
        <begin position="12"/>
        <end position="296"/>
    </location>
</feature>
<protein>
    <recommendedName>
        <fullName evidence="9">DNA 3'-5' helicase</fullName>
        <ecNumber evidence="9">5.6.2.4</ecNumber>
    </recommendedName>
</protein>
<evidence type="ECO:0000256" key="6">
    <source>
        <dbReference type="ARBA" id="ARBA00023125"/>
    </source>
</evidence>
<keyword evidence="2 11" id="KW-0547">Nucleotide-binding</keyword>
<dbReference type="InterPro" id="IPR014016">
    <property type="entry name" value="UvrD-like_ATP-bd"/>
</dbReference>
<dbReference type="Gene3D" id="3.40.50.300">
    <property type="entry name" value="P-loop containing nucleotide triphosphate hydrolases"/>
    <property type="match status" value="2"/>
</dbReference>
<feature type="binding site" evidence="11">
    <location>
        <begin position="33"/>
        <end position="40"/>
    </location>
    <ligand>
        <name>ATP</name>
        <dbReference type="ChEBI" id="CHEBI:30616"/>
    </ligand>
</feature>
<comment type="caution">
    <text evidence="14">The sequence shown here is derived from an EMBL/GenBank/DDBJ whole genome shotgun (WGS) entry which is preliminary data.</text>
</comment>
<dbReference type="Gene3D" id="1.10.486.10">
    <property type="entry name" value="PCRA, domain 4"/>
    <property type="match status" value="1"/>
</dbReference>
<gene>
    <name evidence="14" type="ORF">SD70_28285</name>
</gene>